<dbReference type="EMBL" id="CAUOFW020004454">
    <property type="protein sequence ID" value="CAK9165746.1"/>
    <property type="molecule type" value="Genomic_DNA"/>
</dbReference>
<dbReference type="Proteomes" id="UP001642360">
    <property type="component" value="Unassembled WGS sequence"/>
</dbReference>
<protein>
    <recommendedName>
        <fullName evidence="2">DUF7036 domain-containing protein</fullName>
    </recommendedName>
</protein>
<evidence type="ECO:0000256" key="1">
    <source>
        <dbReference type="SAM" id="MobiDB-lite"/>
    </source>
</evidence>
<feature type="domain" description="DUF7036" evidence="2">
    <location>
        <begin position="123"/>
        <end position="189"/>
    </location>
</feature>
<feature type="region of interest" description="Disordered" evidence="1">
    <location>
        <begin position="187"/>
        <end position="224"/>
    </location>
</feature>
<organism evidence="3 4">
    <name type="scientific">Ilex paraguariensis</name>
    <name type="common">yerba mate</name>
    <dbReference type="NCBI Taxonomy" id="185542"/>
    <lineage>
        <taxon>Eukaryota</taxon>
        <taxon>Viridiplantae</taxon>
        <taxon>Streptophyta</taxon>
        <taxon>Embryophyta</taxon>
        <taxon>Tracheophyta</taxon>
        <taxon>Spermatophyta</taxon>
        <taxon>Magnoliopsida</taxon>
        <taxon>eudicotyledons</taxon>
        <taxon>Gunneridae</taxon>
        <taxon>Pentapetalae</taxon>
        <taxon>asterids</taxon>
        <taxon>campanulids</taxon>
        <taxon>Aquifoliales</taxon>
        <taxon>Aquifoliaceae</taxon>
        <taxon>Ilex</taxon>
    </lineage>
</organism>
<evidence type="ECO:0000313" key="4">
    <source>
        <dbReference type="Proteomes" id="UP001642360"/>
    </source>
</evidence>
<comment type="caution">
    <text evidence="3">The sequence shown here is derived from an EMBL/GenBank/DDBJ whole genome shotgun (WGS) entry which is preliminary data.</text>
</comment>
<dbReference type="PANTHER" id="PTHR33826">
    <property type="entry name" value="F20B24.21"/>
    <property type="match status" value="1"/>
</dbReference>
<dbReference type="InterPro" id="IPR055464">
    <property type="entry name" value="DUF7036"/>
</dbReference>
<sequence length="295" mass="32249">MVEKPVSFLEDNILQLEEDIFDEIDVAMTKVEIISLQTLARSNRTEVVFAVDSDGKNPRVSSTAQSLIRAPFESLFIRQSSLRLTASLFGDTFSFEVLKFTGGFTVSPPQSAFLMQKVQILFNFTLNFSIDQIQNNFYELTSQLKSGLHFAPYENLYISLTNLKGSTVAPPTTVQAQVLLAVGINPSKSRKSSPKKANKHSHPIPPVVPPVSPKYTAPAPQHQVESRAPASQLIPVSSPFPNVVFAHVQPPSKSEFDVEPPDITASVSSSPSPSSAGLFSSDMWALPLFLVLVLC</sequence>
<keyword evidence="4" id="KW-1185">Reference proteome</keyword>
<gene>
    <name evidence="3" type="ORF">ILEXP_LOCUS34916</name>
</gene>
<dbReference type="AlphaFoldDB" id="A0ABC8T9E1"/>
<evidence type="ECO:0000313" key="3">
    <source>
        <dbReference type="EMBL" id="CAK9165746.1"/>
    </source>
</evidence>
<proteinExistence type="predicted"/>
<accession>A0ABC8T9E1</accession>
<name>A0ABC8T9E1_9AQUA</name>
<dbReference type="PANTHER" id="PTHR33826:SF2">
    <property type="entry name" value="HYDROXYPROLINE-RICH GLYCOPROTEIN FAMILY PROTEIN"/>
    <property type="match status" value="1"/>
</dbReference>
<feature type="compositionally biased region" description="Basic residues" evidence="1">
    <location>
        <begin position="188"/>
        <end position="202"/>
    </location>
</feature>
<feature type="domain" description="DUF7036" evidence="2">
    <location>
        <begin position="2"/>
        <end position="90"/>
    </location>
</feature>
<feature type="compositionally biased region" description="Pro residues" evidence="1">
    <location>
        <begin position="203"/>
        <end position="212"/>
    </location>
</feature>
<reference evidence="3 4" key="1">
    <citation type="submission" date="2024-02" db="EMBL/GenBank/DDBJ databases">
        <authorList>
            <person name="Vignale AGUSTIN F."/>
            <person name="Sosa J E."/>
            <person name="Modenutti C."/>
        </authorList>
    </citation>
    <scope>NUCLEOTIDE SEQUENCE [LARGE SCALE GENOMIC DNA]</scope>
</reference>
<evidence type="ECO:0000259" key="2">
    <source>
        <dbReference type="Pfam" id="PF23041"/>
    </source>
</evidence>
<dbReference type="Pfam" id="PF23041">
    <property type="entry name" value="DUF7036"/>
    <property type="match status" value="2"/>
</dbReference>